<gene>
    <name evidence="5" type="ORF">PIB30_032049</name>
</gene>
<dbReference type="PANTHER" id="PTHR35357">
    <property type="entry name" value="OS02G0537100 PROTEIN"/>
    <property type="match status" value="1"/>
</dbReference>
<dbReference type="SMART" id="SM00856">
    <property type="entry name" value="PMEI"/>
    <property type="match status" value="1"/>
</dbReference>
<dbReference type="EMBL" id="JASCZI010241795">
    <property type="protein sequence ID" value="MED6207032.1"/>
    <property type="molecule type" value="Genomic_DNA"/>
</dbReference>
<keyword evidence="1" id="KW-0732">Signal</keyword>
<keyword evidence="2" id="KW-1015">Disulfide bond</keyword>
<dbReference type="Pfam" id="PF04043">
    <property type="entry name" value="PMEI"/>
    <property type="match status" value="1"/>
</dbReference>
<dbReference type="PANTHER" id="PTHR35357:SF8">
    <property type="entry name" value="OS01G0111000 PROTEIN"/>
    <property type="match status" value="1"/>
</dbReference>
<dbReference type="Gene3D" id="1.20.140.40">
    <property type="entry name" value="Invertase/pectin methylesterase inhibitor family protein"/>
    <property type="match status" value="1"/>
</dbReference>
<dbReference type="SUPFAM" id="SSF101148">
    <property type="entry name" value="Plant invertase/pectin methylesterase inhibitor"/>
    <property type="match status" value="1"/>
</dbReference>
<dbReference type="InterPro" id="IPR035513">
    <property type="entry name" value="Invertase/methylesterase_inhib"/>
</dbReference>
<evidence type="ECO:0000313" key="5">
    <source>
        <dbReference type="EMBL" id="MED6207032.1"/>
    </source>
</evidence>
<comment type="caution">
    <text evidence="5">The sequence shown here is derived from an EMBL/GenBank/DDBJ whole genome shotgun (WGS) entry which is preliminary data.</text>
</comment>
<evidence type="ECO:0000313" key="6">
    <source>
        <dbReference type="Proteomes" id="UP001341840"/>
    </source>
</evidence>
<feature type="domain" description="Pectinesterase inhibitor" evidence="4">
    <location>
        <begin position="18"/>
        <end position="165"/>
    </location>
</feature>
<name>A0ABU6Y9A9_9FABA</name>
<accession>A0ABU6Y9A9</accession>
<keyword evidence="6" id="KW-1185">Reference proteome</keyword>
<comment type="similarity">
    <text evidence="3">Belongs to the PMEI family.</text>
</comment>
<organism evidence="5 6">
    <name type="scientific">Stylosanthes scabra</name>
    <dbReference type="NCBI Taxonomy" id="79078"/>
    <lineage>
        <taxon>Eukaryota</taxon>
        <taxon>Viridiplantae</taxon>
        <taxon>Streptophyta</taxon>
        <taxon>Embryophyta</taxon>
        <taxon>Tracheophyta</taxon>
        <taxon>Spermatophyta</taxon>
        <taxon>Magnoliopsida</taxon>
        <taxon>eudicotyledons</taxon>
        <taxon>Gunneridae</taxon>
        <taxon>Pentapetalae</taxon>
        <taxon>rosids</taxon>
        <taxon>fabids</taxon>
        <taxon>Fabales</taxon>
        <taxon>Fabaceae</taxon>
        <taxon>Papilionoideae</taxon>
        <taxon>50 kb inversion clade</taxon>
        <taxon>dalbergioids sensu lato</taxon>
        <taxon>Dalbergieae</taxon>
        <taxon>Pterocarpus clade</taxon>
        <taxon>Stylosanthes</taxon>
    </lineage>
</organism>
<evidence type="ECO:0000256" key="3">
    <source>
        <dbReference type="ARBA" id="ARBA00038471"/>
    </source>
</evidence>
<evidence type="ECO:0000259" key="4">
    <source>
        <dbReference type="SMART" id="SM00856"/>
    </source>
</evidence>
<evidence type="ECO:0000256" key="2">
    <source>
        <dbReference type="ARBA" id="ARBA00023157"/>
    </source>
</evidence>
<dbReference type="NCBIfam" id="TIGR01614">
    <property type="entry name" value="PME_inhib"/>
    <property type="match status" value="1"/>
</dbReference>
<dbReference type="Proteomes" id="UP001341840">
    <property type="component" value="Unassembled WGS sequence"/>
</dbReference>
<protein>
    <recommendedName>
        <fullName evidence="4">Pectinesterase inhibitor domain-containing protein</fullName>
    </recommendedName>
</protein>
<proteinExistence type="inferred from homology"/>
<dbReference type="InterPro" id="IPR006501">
    <property type="entry name" value="Pectinesterase_inhib_dom"/>
</dbReference>
<evidence type="ECO:0000256" key="1">
    <source>
        <dbReference type="ARBA" id="ARBA00022729"/>
    </source>
</evidence>
<sequence length="170" mass="19226">MFIILIHSSLCACNNNNNVTELVDRVCEKTSNYTFCVESLYSDNHTPNADPYALAYVAFRLAYRNATGTRDYIAKLLNNASCSSCHYHKILVRCEDDYKEAVSAIEKGYKDLNSQTYLELDYLAGVASDDAEDCHEQGKTSYYYNSMIEFMNKDLKGLCQICVVISKLLA</sequence>
<reference evidence="5 6" key="1">
    <citation type="journal article" date="2023" name="Plants (Basel)">
        <title>Bridging the Gap: Combining Genomics and Transcriptomics Approaches to Understand Stylosanthes scabra, an Orphan Legume from the Brazilian Caatinga.</title>
        <authorList>
            <person name="Ferreira-Neto J.R.C."/>
            <person name="da Silva M.D."/>
            <person name="Binneck E."/>
            <person name="de Melo N.F."/>
            <person name="da Silva R.H."/>
            <person name="de Melo A.L.T.M."/>
            <person name="Pandolfi V."/>
            <person name="Bustamante F.O."/>
            <person name="Brasileiro-Vidal A.C."/>
            <person name="Benko-Iseppon A.M."/>
        </authorList>
    </citation>
    <scope>NUCLEOTIDE SEQUENCE [LARGE SCALE GENOMIC DNA]</scope>
    <source>
        <tissue evidence="5">Leaves</tissue>
    </source>
</reference>
<dbReference type="CDD" id="cd14859">
    <property type="entry name" value="PMEI_like"/>
    <property type="match status" value="1"/>
</dbReference>